<evidence type="ECO:0000313" key="2">
    <source>
        <dbReference type="EMBL" id="RVW56859.1"/>
    </source>
</evidence>
<evidence type="ECO:0000256" key="1">
    <source>
        <dbReference type="ARBA" id="ARBA00005437"/>
    </source>
</evidence>
<proteinExistence type="inferred from homology"/>
<dbReference type="Pfam" id="PF04525">
    <property type="entry name" value="LOR"/>
    <property type="match status" value="1"/>
</dbReference>
<dbReference type="EMBL" id="QGNW01001070">
    <property type="protein sequence ID" value="RVW56859.1"/>
    <property type="molecule type" value="Genomic_DNA"/>
</dbReference>
<comment type="similarity">
    <text evidence="1">Belongs to the LOR family.</text>
</comment>
<protein>
    <submittedName>
        <fullName evidence="2">Uncharacterized protein</fullName>
    </submittedName>
</protein>
<dbReference type="InterPro" id="IPR025659">
    <property type="entry name" value="Tubby-like_C"/>
</dbReference>
<dbReference type="SUPFAM" id="SSF54518">
    <property type="entry name" value="Tubby C-terminal domain-like"/>
    <property type="match status" value="1"/>
</dbReference>
<dbReference type="Gene3D" id="2.40.160.200">
    <property type="entry name" value="LURP1-related"/>
    <property type="match status" value="1"/>
</dbReference>
<dbReference type="OrthoDB" id="770293at2759"/>
<sequence length="96" mass="10533">MASSALAYPSDFQIPFDLFISKKHPGLPRGYLGLADSSGTIVYRVNRRSPKHNRVLLDAAGNPLISMRGSHVSLSPSFPCLFPRKIFPGNINESSF</sequence>
<reference evidence="2 3" key="1">
    <citation type="journal article" date="2018" name="PLoS Genet.">
        <title>Population sequencing reveals clonal diversity and ancestral inbreeding in the grapevine cultivar Chardonnay.</title>
        <authorList>
            <person name="Roach M.J."/>
            <person name="Johnson D.L."/>
            <person name="Bohlmann J."/>
            <person name="van Vuuren H.J."/>
            <person name="Jones S.J."/>
            <person name="Pretorius I.S."/>
            <person name="Schmidt S.A."/>
            <person name="Borneman A.R."/>
        </authorList>
    </citation>
    <scope>NUCLEOTIDE SEQUENCE [LARGE SCALE GENOMIC DNA]</scope>
    <source>
        <strain evidence="3">cv. Chardonnay</strain>
        <tissue evidence="2">Leaf</tissue>
    </source>
</reference>
<comment type="caution">
    <text evidence="2">The sequence shown here is derived from an EMBL/GenBank/DDBJ whole genome shotgun (WGS) entry which is preliminary data.</text>
</comment>
<gene>
    <name evidence="2" type="ORF">CK203_078570</name>
</gene>
<dbReference type="InterPro" id="IPR007612">
    <property type="entry name" value="LOR"/>
</dbReference>
<dbReference type="Proteomes" id="UP000288805">
    <property type="component" value="Unassembled WGS sequence"/>
</dbReference>
<accession>A0A438FA83</accession>
<evidence type="ECO:0000313" key="3">
    <source>
        <dbReference type="Proteomes" id="UP000288805"/>
    </source>
</evidence>
<organism evidence="2 3">
    <name type="scientific">Vitis vinifera</name>
    <name type="common">Grape</name>
    <dbReference type="NCBI Taxonomy" id="29760"/>
    <lineage>
        <taxon>Eukaryota</taxon>
        <taxon>Viridiplantae</taxon>
        <taxon>Streptophyta</taxon>
        <taxon>Embryophyta</taxon>
        <taxon>Tracheophyta</taxon>
        <taxon>Spermatophyta</taxon>
        <taxon>Magnoliopsida</taxon>
        <taxon>eudicotyledons</taxon>
        <taxon>Gunneridae</taxon>
        <taxon>Pentapetalae</taxon>
        <taxon>rosids</taxon>
        <taxon>Vitales</taxon>
        <taxon>Vitaceae</taxon>
        <taxon>Viteae</taxon>
        <taxon>Vitis</taxon>
    </lineage>
</organism>
<name>A0A438FA83_VITVI</name>
<dbReference type="InterPro" id="IPR038595">
    <property type="entry name" value="LOR_sf"/>
</dbReference>
<dbReference type="AlphaFoldDB" id="A0A438FA83"/>